<reference evidence="1" key="1">
    <citation type="submission" date="2021-05" db="EMBL/GenBank/DDBJ databases">
        <authorList>
            <person name="Scholz U."/>
            <person name="Mascher M."/>
            <person name="Fiebig A."/>
        </authorList>
    </citation>
    <scope>NUCLEOTIDE SEQUENCE [LARGE SCALE GENOMIC DNA]</scope>
</reference>
<sequence length="480" mass="52208">MATPTVVLLPVWAAGHLMSMLDAGKRLLARSGGALSLTVLVMQAPTEKDRSEVASHIRREEGSGLDIRFHHLPAVEPPRDYVGIEEFVSRFVQLHADHMKAAISALTCPVAAVVLDFFGTTLFDVCRELSVPAYVYFTANAASYALMLRLPALHEEVTAEFGEMEGMVDVPGLPPVPPSSLPLPVMDKKNPNYTWFVYHGRRFMEADGVIINTVAELEQSVLDAIADGRCTHGIPGPTVYPVGPVLSLPSSPRDEQPQPHECVRWLDAQPPASVVLLCFGSGGFFTATQAHEVAQGLERSGHRFLWVLRGPPAAGTLQPTDANLGELLPEGFLERTKDKGLVWPTKAPQKEILAHAAVGGFVTHGGWNSTLESLWFGVPMVPWPLYAEQHLNAFTLVAYMGTAVAMEVDRKRNNFVNASELERAVKALMDGDSDDGRKVRKKATEMKAACRKAVEEGGSSYSAVGRLSEDIRKGAVRVSE</sequence>
<protein>
    <submittedName>
        <fullName evidence="1">Uncharacterized protein</fullName>
    </submittedName>
</protein>
<dbReference type="Proteomes" id="UP001732700">
    <property type="component" value="Chromosome 6C"/>
</dbReference>
<keyword evidence="2" id="KW-1185">Reference proteome</keyword>
<proteinExistence type="predicted"/>
<name>A0ACD5Z7I7_AVESA</name>
<evidence type="ECO:0000313" key="2">
    <source>
        <dbReference type="Proteomes" id="UP001732700"/>
    </source>
</evidence>
<dbReference type="EnsemblPlants" id="AVESA.00010b.r2.6CG1108250.1">
    <property type="protein sequence ID" value="AVESA.00010b.r2.6CG1108250.1.CDS.1"/>
    <property type="gene ID" value="AVESA.00010b.r2.6CG1108250"/>
</dbReference>
<accession>A0ACD5Z7I7</accession>
<evidence type="ECO:0000313" key="1">
    <source>
        <dbReference type="EnsemblPlants" id="AVESA.00010b.r2.6CG1108250.1.CDS.1"/>
    </source>
</evidence>
<organism evidence="1 2">
    <name type="scientific">Avena sativa</name>
    <name type="common">Oat</name>
    <dbReference type="NCBI Taxonomy" id="4498"/>
    <lineage>
        <taxon>Eukaryota</taxon>
        <taxon>Viridiplantae</taxon>
        <taxon>Streptophyta</taxon>
        <taxon>Embryophyta</taxon>
        <taxon>Tracheophyta</taxon>
        <taxon>Spermatophyta</taxon>
        <taxon>Magnoliopsida</taxon>
        <taxon>Liliopsida</taxon>
        <taxon>Poales</taxon>
        <taxon>Poaceae</taxon>
        <taxon>BOP clade</taxon>
        <taxon>Pooideae</taxon>
        <taxon>Poodae</taxon>
        <taxon>Poeae</taxon>
        <taxon>Poeae Chloroplast Group 1 (Aveneae type)</taxon>
        <taxon>Aveninae</taxon>
        <taxon>Avena</taxon>
    </lineage>
</organism>
<reference evidence="1" key="2">
    <citation type="submission" date="2025-09" db="UniProtKB">
        <authorList>
            <consortium name="EnsemblPlants"/>
        </authorList>
    </citation>
    <scope>IDENTIFICATION</scope>
</reference>